<proteinExistence type="predicted"/>
<organism evidence="1 2">
    <name type="scientific">Violaceomyces palustris</name>
    <dbReference type="NCBI Taxonomy" id="1673888"/>
    <lineage>
        <taxon>Eukaryota</taxon>
        <taxon>Fungi</taxon>
        <taxon>Dikarya</taxon>
        <taxon>Basidiomycota</taxon>
        <taxon>Ustilaginomycotina</taxon>
        <taxon>Ustilaginomycetes</taxon>
        <taxon>Violaceomycetales</taxon>
        <taxon>Violaceomycetaceae</taxon>
        <taxon>Violaceomyces</taxon>
    </lineage>
</organism>
<dbReference type="EMBL" id="KZ819751">
    <property type="protein sequence ID" value="PWN52915.1"/>
    <property type="molecule type" value="Genomic_DNA"/>
</dbReference>
<evidence type="ECO:0000313" key="2">
    <source>
        <dbReference type="Proteomes" id="UP000245626"/>
    </source>
</evidence>
<evidence type="ECO:0000313" key="1">
    <source>
        <dbReference type="EMBL" id="PWN52915.1"/>
    </source>
</evidence>
<sequence>MSIRNLPKKIEINSDMGEAFGRWQLGNDEEIMKRIDVANVAAGFHASDPTTLHRTVKLAKKYGVAVGAHPGFPDLAGFGRRRMELNEEEVADIITYQVGAVKGFCELEGIPLNHVKPHGALYFYLKNSKPHCIAAYKAIKAFKVPVYGLGGTFHEEVAKELDIPFVPELYVDIEYTKDGSLVPPAQSKSISSEECAERARKVAETGRNLAQGGGEVEMPEFGHQDQTSGGKCRPFSICIHSDFKEAERNALATRTMVDELNIKFFSEA</sequence>
<keyword evidence="2" id="KW-1185">Reference proteome</keyword>
<reference evidence="1 2" key="1">
    <citation type="journal article" date="2018" name="Mol. Biol. Evol.">
        <title>Broad Genomic Sampling Reveals a Smut Pathogenic Ancestry of the Fungal Clade Ustilaginomycotina.</title>
        <authorList>
            <person name="Kijpornyongpan T."/>
            <person name="Mondo S.J."/>
            <person name="Barry K."/>
            <person name="Sandor L."/>
            <person name="Lee J."/>
            <person name="Lipzen A."/>
            <person name="Pangilinan J."/>
            <person name="LaButti K."/>
            <person name="Hainaut M."/>
            <person name="Henrissat B."/>
            <person name="Grigoriev I.V."/>
            <person name="Spatafora J.W."/>
            <person name="Aime M.C."/>
        </authorList>
    </citation>
    <scope>NUCLEOTIDE SEQUENCE [LARGE SCALE GENOMIC DNA]</scope>
    <source>
        <strain evidence="1 2">SA 807</strain>
    </source>
</reference>
<name>A0ACD0P483_9BASI</name>
<gene>
    <name evidence="1" type="ORF">IE53DRAFT_325780</name>
</gene>
<protein>
    <submittedName>
        <fullName evidence="1">LamB/YcsF</fullName>
    </submittedName>
</protein>
<accession>A0ACD0P483</accession>
<dbReference type="Proteomes" id="UP000245626">
    <property type="component" value="Unassembled WGS sequence"/>
</dbReference>